<keyword evidence="10" id="KW-0325">Glycoprotein</keyword>
<gene>
    <name evidence="11" type="ORF">EPI10_002341</name>
</gene>
<keyword evidence="7" id="KW-1133">Transmembrane helix</keyword>
<dbReference type="PANTHER" id="PTHR27004">
    <property type="entry name" value="RECEPTOR-LIKE PROTEIN 12 ISOFORM X1"/>
    <property type="match status" value="1"/>
</dbReference>
<dbReference type="PANTHER" id="PTHR27004:SF430">
    <property type="entry name" value="RECEPTOR-LIKE PROTEIN 12"/>
    <property type="match status" value="1"/>
</dbReference>
<keyword evidence="6" id="KW-0677">Repeat</keyword>
<accession>A0A5B6VDS0</accession>
<keyword evidence="4" id="KW-0433">Leucine-rich repeat</keyword>
<name>A0A5B6VDS0_9ROSI</name>
<evidence type="ECO:0000256" key="5">
    <source>
        <dbReference type="ARBA" id="ARBA00022692"/>
    </source>
</evidence>
<dbReference type="AlphaFoldDB" id="A0A5B6VDS0"/>
<comment type="caution">
    <text evidence="11">The sequence shown here is derived from an EMBL/GenBank/DDBJ whole genome shotgun (WGS) entry which is preliminary data.</text>
</comment>
<keyword evidence="9 11" id="KW-0675">Receptor</keyword>
<evidence type="ECO:0000313" key="12">
    <source>
        <dbReference type="Proteomes" id="UP000325315"/>
    </source>
</evidence>
<evidence type="ECO:0000256" key="10">
    <source>
        <dbReference type="ARBA" id="ARBA00023180"/>
    </source>
</evidence>
<dbReference type="GO" id="GO:0005886">
    <property type="term" value="C:plasma membrane"/>
    <property type="evidence" value="ECO:0007669"/>
    <property type="project" value="UniProtKB-SubCell"/>
</dbReference>
<keyword evidence="5" id="KW-0812">Transmembrane</keyword>
<dbReference type="OrthoDB" id="442066at2759"/>
<proteinExistence type="inferred from homology"/>
<reference evidence="11" key="1">
    <citation type="submission" date="2019-08" db="EMBL/GenBank/DDBJ databases">
        <authorList>
            <person name="Liu F."/>
        </authorList>
    </citation>
    <scope>NUCLEOTIDE SEQUENCE [LARGE SCALE GENOMIC DNA]</scope>
    <source>
        <strain evidence="11">PA1801</strain>
        <tissue evidence="11">Leaf</tissue>
    </source>
</reference>
<evidence type="ECO:0000256" key="7">
    <source>
        <dbReference type="ARBA" id="ARBA00022989"/>
    </source>
</evidence>
<evidence type="ECO:0000256" key="9">
    <source>
        <dbReference type="ARBA" id="ARBA00023170"/>
    </source>
</evidence>
<evidence type="ECO:0000256" key="8">
    <source>
        <dbReference type="ARBA" id="ARBA00023136"/>
    </source>
</evidence>
<organism evidence="11 12">
    <name type="scientific">Gossypium australe</name>
    <dbReference type="NCBI Taxonomy" id="47621"/>
    <lineage>
        <taxon>Eukaryota</taxon>
        <taxon>Viridiplantae</taxon>
        <taxon>Streptophyta</taxon>
        <taxon>Embryophyta</taxon>
        <taxon>Tracheophyta</taxon>
        <taxon>Spermatophyta</taxon>
        <taxon>Magnoliopsida</taxon>
        <taxon>eudicotyledons</taxon>
        <taxon>Gunneridae</taxon>
        <taxon>Pentapetalae</taxon>
        <taxon>rosids</taxon>
        <taxon>malvids</taxon>
        <taxon>Malvales</taxon>
        <taxon>Malvaceae</taxon>
        <taxon>Malvoideae</taxon>
        <taxon>Gossypium</taxon>
    </lineage>
</organism>
<protein>
    <submittedName>
        <fullName evidence="11">Receptor-like protein 12 isoform X1</fullName>
    </submittedName>
</protein>
<comment type="similarity">
    <text evidence="2">Belongs to the RLP family.</text>
</comment>
<keyword evidence="8" id="KW-0472">Membrane</keyword>
<sequence length="73" mass="8021">MINILDDGKGVRYMGERSNSYTYSVTLAVKGLEIELEKVLTIFTSVDLSSNNIEGQIPRVTGELSSARRGIIT</sequence>
<comment type="subcellular location">
    <subcellularLocation>
        <location evidence="1">Cell membrane</location>
        <topology evidence="1">Single-pass type I membrane protein</topology>
    </subcellularLocation>
</comment>
<dbReference type="Proteomes" id="UP000325315">
    <property type="component" value="Unassembled WGS sequence"/>
</dbReference>
<evidence type="ECO:0000256" key="1">
    <source>
        <dbReference type="ARBA" id="ARBA00004251"/>
    </source>
</evidence>
<evidence type="ECO:0000256" key="6">
    <source>
        <dbReference type="ARBA" id="ARBA00022737"/>
    </source>
</evidence>
<evidence type="ECO:0000256" key="2">
    <source>
        <dbReference type="ARBA" id="ARBA00009592"/>
    </source>
</evidence>
<evidence type="ECO:0000256" key="3">
    <source>
        <dbReference type="ARBA" id="ARBA00022475"/>
    </source>
</evidence>
<evidence type="ECO:0000256" key="4">
    <source>
        <dbReference type="ARBA" id="ARBA00022614"/>
    </source>
</evidence>
<evidence type="ECO:0000313" key="11">
    <source>
        <dbReference type="EMBL" id="KAA3467318.1"/>
    </source>
</evidence>
<keyword evidence="3" id="KW-1003">Cell membrane</keyword>
<dbReference type="EMBL" id="SMMG02000007">
    <property type="protein sequence ID" value="KAA3467318.1"/>
    <property type="molecule type" value="Genomic_DNA"/>
</dbReference>
<keyword evidence="12" id="KW-1185">Reference proteome</keyword>